<dbReference type="GeneID" id="85007637"/>
<dbReference type="Pfam" id="PF00226">
    <property type="entry name" value="DnaJ"/>
    <property type="match status" value="1"/>
</dbReference>
<dbReference type="FunFam" id="2.60.260.20:FF:000013">
    <property type="entry name" value="DnaJ subfamily B member 11"/>
    <property type="match status" value="1"/>
</dbReference>
<dbReference type="GO" id="GO:0006260">
    <property type="term" value="P:DNA replication"/>
    <property type="evidence" value="ECO:0007669"/>
    <property type="project" value="UniProtKB-KW"/>
</dbReference>
<dbReference type="Pfam" id="PF01556">
    <property type="entry name" value="DnaJ_C"/>
    <property type="match status" value="1"/>
</dbReference>
<dbReference type="SMART" id="SM00271">
    <property type="entry name" value="DnaJ"/>
    <property type="match status" value="1"/>
</dbReference>
<dbReference type="AlphaFoldDB" id="D0WH74"/>
<dbReference type="Proteomes" id="UP000006001">
    <property type="component" value="Unassembled WGS sequence"/>
</dbReference>
<dbReference type="EMBL" id="ACUX02000007">
    <property type="protein sequence ID" value="EEZ61038.1"/>
    <property type="molecule type" value="Genomic_DNA"/>
</dbReference>
<dbReference type="PANTHER" id="PTHR43096">
    <property type="entry name" value="DNAJ HOMOLOG 1, MITOCHONDRIAL-RELATED"/>
    <property type="match status" value="1"/>
</dbReference>
<keyword evidence="1" id="KW-0143">Chaperone</keyword>
<dbReference type="SUPFAM" id="SSF46565">
    <property type="entry name" value="Chaperone J-domain"/>
    <property type="match status" value="1"/>
</dbReference>
<dbReference type="InterPro" id="IPR036869">
    <property type="entry name" value="J_dom_sf"/>
</dbReference>
<dbReference type="InterPro" id="IPR008971">
    <property type="entry name" value="HSP40/DnaJ_pept-bd"/>
</dbReference>
<dbReference type="InterPro" id="IPR018253">
    <property type="entry name" value="DnaJ_domain_CS"/>
</dbReference>
<dbReference type="InterPro" id="IPR002939">
    <property type="entry name" value="DnaJ_C"/>
</dbReference>
<dbReference type="Gene3D" id="1.10.287.110">
    <property type="entry name" value="DnaJ domain"/>
    <property type="match status" value="1"/>
</dbReference>
<evidence type="ECO:0000313" key="3">
    <source>
        <dbReference type="EMBL" id="EEZ61038.1"/>
    </source>
</evidence>
<proteinExistence type="predicted"/>
<dbReference type="GO" id="GO:0042026">
    <property type="term" value="P:protein refolding"/>
    <property type="evidence" value="ECO:0007669"/>
    <property type="project" value="TreeGrafter"/>
</dbReference>
<comment type="caution">
    <text evidence="3">The sequence shown here is derived from an EMBL/GenBank/DDBJ whole genome shotgun (WGS) entry which is preliminary data.</text>
</comment>
<protein>
    <submittedName>
        <fullName evidence="3">DnaJ domain protein</fullName>
    </submittedName>
</protein>
<name>D0WH74_SLAES</name>
<evidence type="ECO:0000259" key="2">
    <source>
        <dbReference type="PROSITE" id="PS50076"/>
    </source>
</evidence>
<dbReference type="GO" id="GO:0005737">
    <property type="term" value="C:cytoplasm"/>
    <property type="evidence" value="ECO:0007669"/>
    <property type="project" value="TreeGrafter"/>
</dbReference>
<dbReference type="OrthoDB" id="9779889at2"/>
<dbReference type="PANTHER" id="PTHR43096:SF52">
    <property type="entry name" value="DNAJ HOMOLOG 1, MITOCHONDRIAL-RELATED"/>
    <property type="match status" value="1"/>
</dbReference>
<feature type="domain" description="J" evidence="2">
    <location>
        <begin position="6"/>
        <end position="67"/>
    </location>
</feature>
<sequence>MAQTPDYYKTLGVARSATQDEIKKAFRKLARTHHPDAGGDETRFKQINEAYEVLSDEKKRKVYDRYGTADAQRIPHGAGGQNPFAGMGGWEDILESMRRGEGAFGTDWNLDDIFGGFGGRGRSPYGGAGFGGFGQPGAARPIRGRDMNLTLNVTFDEAFSGCMKKVSVKAPDGSSETLDVRVPAGAVDGGRIRLHGKGAAGKAGGAAGDLLITTKIGSHPLYARDGADVTMDVPVTVSEAALGASVVVPAPDGTKVRIKVPAGTQDGAQLKLSGKGAPNVKGGARGSLRCTIRVTVPRTLSAAERTAFEALKEAEQASGVQVRAAFGA</sequence>
<dbReference type="PRINTS" id="PR00625">
    <property type="entry name" value="JDOMAIN"/>
</dbReference>
<dbReference type="PROSITE" id="PS50076">
    <property type="entry name" value="DNAJ_2"/>
    <property type="match status" value="1"/>
</dbReference>
<dbReference type="RefSeq" id="WP_006362363.1">
    <property type="nucleotide sequence ID" value="NZ_GG700630.1"/>
</dbReference>
<dbReference type="Gene3D" id="2.60.260.20">
    <property type="entry name" value="Urease metallochaperone UreE, N-terminal domain"/>
    <property type="match status" value="2"/>
</dbReference>
<dbReference type="eggNOG" id="COG0484">
    <property type="taxonomic scope" value="Bacteria"/>
</dbReference>
<dbReference type="InterPro" id="IPR001623">
    <property type="entry name" value="DnaJ_domain"/>
</dbReference>
<accession>D0WH74</accession>
<dbReference type="CDD" id="cd10747">
    <property type="entry name" value="DnaJ_C"/>
    <property type="match status" value="1"/>
</dbReference>
<reference evidence="3" key="1">
    <citation type="submission" date="2009-10" db="EMBL/GenBank/DDBJ databases">
        <authorList>
            <person name="Weinstock G."/>
            <person name="Sodergren E."/>
            <person name="Clifton S."/>
            <person name="Fulton L."/>
            <person name="Fulton B."/>
            <person name="Courtney L."/>
            <person name="Fronick C."/>
            <person name="Harrison M."/>
            <person name="Strong C."/>
            <person name="Farmer C."/>
            <person name="Delahaunty K."/>
            <person name="Markovic C."/>
            <person name="Hall O."/>
            <person name="Minx P."/>
            <person name="Tomlinson C."/>
            <person name="Mitreva M."/>
            <person name="Nelson J."/>
            <person name="Hou S."/>
            <person name="Wollam A."/>
            <person name="Pepin K.H."/>
            <person name="Johnson M."/>
            <person name="Bhonagiri V."/>
            <person name="Nash W.E."/>
            <person name="Warren W."/>
            <person name="Chinwalla A."/>
            <person name="Mardis E.R."/>
            <person name="Wilson R.K."/>
        </authorList>
    </citation>
    <scope>NUCLEOTIDE SEQUENCE [LARGE SCALE GENOMIC DNA]</scope>
    <source>
        <strain evidence="3">ATCC 700122</strain>
    </source>
</reference>
<evidence type="ECO:0000313" key="4">
    <source>
        <dbReference type="Proteomes" id="UP000006001"/>
    </source>
</evidence>
<dbReference type="CDD" id="cd06257">
    <property type="entry name" value="DnaJ"/>
    <property type="match status" value="1"/>
</dbReference>
<evidence type="ECO:0000256" key="1">
    <source>
        <dbReference type="ARBA" id="ARBA00023186"/>
    </source>
</evidence>
<organism evidence="3 4">
    <name type="scientific">Slackia exigua (strain ATCC 700122 / DSM 15923 / CIP 105133 / JCM 11022 / KCTC 5966 / S-7)</name>
    <dbReference type="NCBI Taxonomy" id="649764"/>
    <lineage>
        <taxon>Bacteria</taxon>
        <taxon>Bacillati</taxon>
        <taxon>Actinomycetota</taxon>
        <taxon>Coriobacteriia</taxon>
        <taxon>Eggerthellales</taxon>
        <taxon>Eggerthellaceae</taxon>
        <taxon>Slackia</taxon>
    </lineage>
</organism>
<dbReference type="STRING" id="649764.HMPREF0762_01106"/>
<dbReference type="SUPFAM" id="SSF49493">
    <property type="entry name" value="HSP40/DnaJ peptide-binding domain"/>
    <property type="match status" value="2"/>
</dbReference>
<dbReference type="PROSITE" id="PS00636">
    <property type="entry name" value="DNAJ_1"/>
    <property type="match status" value="1"/>
</dbReference>
<dbReference type="GO" id="GO:0051082">
    <property type="term" value="F:unfolded protein binding"/>
    <property type="evidence" value="ECO:0007669"/>
    <property type="project" value="InterPro"/>
</dbReference>
<keyword evidence="4" id="KW-1185">Reference proteome</keyword>
<gene>
    <name evidence="3" type="ORF">HMPREF0762_01106</name>
</gene>
<dbReference type="HOGENOM" id="CLU_017633_0_7_11"/>